<evidence type="ECO:0008006" key="4">
    <source>
        <dbReference type="Google" id="ProtNLM"/>
    </source>
</evidence>
<keyword evidence="3" id="KW-1185">Reference proteome</keyword>
<gene>
    <name evidence="2" type="ORF">DCC81_01165</name>
</gene>
<dbReference type="EMBL" id="QCYK01000001">
    <property type="protein sequence ID" value="PUZ28122.1"/>
    <property type="molecule type" value="Genomic_DNA"/>
</dbReference>
<feature type="transmembrane region" description="Helical" evidence="1">
    <location>
        <begin position="111"/>
        <end position="129"/>
    </location>
</feature>
<feature type="transmembrane region" description="Helical" evidence="1">
    <location>
        <begin position="384"/>
        <end position="403"/>
    </location>
</feature>
<organism evidence="2 3">
    <name type="scientific">Chitinophaga parva</name>
    <dbReference type="NCBI Taxonomy" id="2169414"/>
    <lineage>
        <taxon>Bacteria</taxon>
        <taxon>Pseudomonadati</taxon>
        <taxon>Bacteroidota</taxon>
        <taxon>Chitinophagia</taxon>
        <taxon>Chitinophagales</taxon>
        <taxon>Chitinophagaceae</taxon>
        <taxon>Chitinophaga</taxon>
    </lineage>
</organism>
<feature type="transmembrane region" description="Helical" evidence="1">
    <location>
        <begin position="12"/>
        <end position="32"/>
    </location>
</feature>
<sequence length="409" mass="47159">MTPQDFLKINIFSIGLILFYATVLIFMLFWLLSGFRILTYKSAAILLLGYVTFLAFGLLNSIFQFIQIPPDTVVYGAIIIDPPKFVMYSLGVKTYATINFFPFLLCLRYPIVFVTFSIFYYFLGMLLIWRGYSRLILYAGKRVSPTFLYLYMILAMAYPMAIITIPTLLRESLMVLSLGISFNLFTMIFCKIKLGLIRNILLVIALLILLGVRPVMGICFVLSAWLSVSFFGKGKKVNMGKVLRLLVAGSLLLVCLMFVVQKLYTITFSLQWLNLFRNSYIPIHGDEGYGYNMDWENPIHIVINFVILFMQYLLSPVPFLFPAAVSFRKFLAWVDVFFIVILLLIIFFKKDLPYKKMLLFFIFINLVIPSVFETHVTGAFRHRMNGIVLLMPMAAYALSRFFIKSKTEP</sequence>
<dbReference type="Proteomes" id="UP000244450">
    <property type="component" value="Unassembled WGS sequence"/>
</dbReference>
<protein>
    <recommendedName>
        <fullName evidence="4">Glycosyltransferase RgtA/B/C/D-like domain-containing protein</fullName>
    </recommendedName>
</protein>
<feature type="transmembrane region" description="Helical" evidence="1">
    <location>
        <begin position="149"/>
        <end position="169"/>
    </location>
</feature>
<comment type="caution">
    <text evidence="2">The sequence shown here is derived from an EMBL/GenBank/DDBJ whole genome shotgun (WGS) entry which is preliminary data.</text>
</comment>
<feature type="transmembrane region" description="Helical" evidence="1">
    <location>
        <begin position="299"/>
        <end position="321"/>
    </location>
</feature>
<evidence type="ECO:0000256" key="1">
    <source>
        <dbReference type="SAM" id="Phobius"/>
    </source>
</evidence>
<accession>A0A2T7BKD2</accession>
<evidence type="ECO:0000313" key="3">
    <source>
        <dbReference type="Proteomes" id="UP000244450"/>
    </source>
</evidence>
<feature type="transmembrane region" description="Helical" evidence="1">
    <location>
        <begin position="243"/>
        <end position="264"/>
    </location>
</feature>
<keyword evidence="1" id="KW-0812">Transmembrane</keyword>
<proteinExistence type="predicted"/>
<feature type="transmembrane region" description="Helical" evidence="1">
    <location>
        <begin position="200"/>
        <end position="231"/>
    </location>
</feature>
<keyword evidence="1" id="KW-1133">Transmembrane helix</keyword>
<name>A0A2T7BKD2_9BACT</name>
<feature type="transmembrane region" description="Helical" evidence="1">
    <location>
        <begin position="176"/>
        <end position="194"/>
    </location>
</feature>
<keyword evidence="1" id="KW-0472">Membrane</keyword>
<feature type="transmembrane region" description="Helical" evidence="1">
    <location>
        <begin position="330"/>
        <end position="348"/>
    </location>
</feature>
<evidence type="ECO:0000313" key="2">
    <source>
        <dbReference type="EMBL" id="PUZ28122.1"/>
    </source>
</evidence>
<dbReference type="AlphaFoldDB" id="A0A2T7BKD2"/>
<reference evidence="2 3" key="1">
    <citation type="submission" date="2018-04" db="EMBL/GenBank/DDBJ databases">
        <title>Chitinophaga fuyangensis sp. nov., isolated from soil in a chemical factory.</title>
        <authorList>
            <person name="Chen K."/>
        </authorList>
    </citation>
    <scope>NUCLEOTIDE SEQUENCE [LARGE SCALE GENOMIC DNA]</scope>
    <source>
        <strain evidence="2 3">LY-1</strain>
    </source>
</reference>
<feature type="transmembrane region" description="Helical" evidence="1">
    <location>
        <begin position="354"/>
        <end position="372"/>
    </location>
</feature>
<feature type="transmembrane region" description="Helical" evidence="1">
    <location>
        <begin position="44"/>
        <end position="66"/>
    </location>
</feature>
<feature type="transmembrane region" description="Helical" evidence="1">
    <location>
        <begin position="86"/>
        <end position="104"/>
    </location>
</feature>